<evidence type="ECO:0000313" key="1">
    <source>
        <dbReference type="EMBL" id="VTZ64342.1"/>
    </source>
</evidence>
<organism evidence="1 2">
    <name type="scientific">Sinorhizobium medicae</name>
    <dbReference type="NCBI Taxonomy" id="110321"/>
    <lineage>
        <taxon>Bacteria</taxon>
        <taxon>Pseudomonadati</taxon>
        <taxon>Pseudomonadota</taxon>
        <taxon>Alphaproteobacteria</taxon>
        <taxon>Hyphomicrobiales</taxon>
        <taxon>Rhizobiaceae</taxon>
        <taxon>Sinorhizobium/Ensifer group</taxon>
        <taxon>Sinorhizobium</taxon>
    </lineage>
</organism>
<accession>A0A508X3C7</accession>
<gene>
    <name evidence="1" type="ORF">EMEDMD4_570222</name>
</gene>
<evidence type="ECO:0000313" key="2">
    <source>
        <dbReference type="Proteomes" id="UP000507954"/>
    </source>
</evidence>
<dbReference type="AlphaFoldDB" id="A0A508X3C7"/>
<proteinExistence type="predicted"/>
<sequence>MGHQEGRKPVLAPDNPDLVLRFESRRDIIQRADTDFGLVFSRVEETRSADGAKATAGEDFHFTRAFERRAGPDRESHERGAAFLTAVRTMAKPYPQGFSADFISQRTAQASAGSRNHFHLLPSTWGVIMETIRLTSARIWLNSFLRRMFHKFNLGGQDLSVGGHATLGEREARPYVRDGATTRR</sequence>
<reference evidence="1 2" key="1">
    <citation type="submission" date="2019-06" db="EMBL/GenBank/DDBJ databases">
        <authorList>
            <person name="Le Quere A."/>
            <person name="Colella S."/>
        </authorList>
    </citation>
    <scope>NUCLEOTIDE SEQUENCE [LARGE SCALE GENOMIC DNA]</scope>
    <source>
        <strain evidence="1">EmedicaeMD41</strain>
    </source>
</reference>
<protein>
    <submittedName>
        <fullName evidence="1">Uncharacterized protein</fullName>
    </submittedName>
</protein>
<dbReference type="Proteomes" id="UP000507954">
    <property type="component" value="Unassembled WGS sequence"/>
</dbReference>
<name>A0A508X3C7_9HYPH</name>
<dbReference type="EMBL" id="CABFNB010000125">
    <property type="protein sequence ID" value="VTZ64342.1"/>
    <property type="molecule type" value="Genomic_DNA"/>
</dbReference>